<evidence type="ECO:0000256" key="11">
    <source>
        <dbReference type="ARBA" id="ARBA00022840"/>
    </source>
</evidence>
<dbReference type="RefSeq" id="WP_243645075.1">
    <property type="nucleotide sequence ID" value="NZ_SLWW01000010.1"/>
</dbReference>
<evidence type="ECO:0000256" key="7">
    <source>
        <dbReference type="ARBA" id="ARBA00022679"/>
    </source>
</evidence>
<keyword evidence="8 15" id="KW-0812">Transmembrane</keyword>
<evidence type="ECO:0000313" key="19">
    <source>
        <dbReference type="Proteomes" id="UP000295142"/>
    </source>
</evidence>
<keyword evidence="4" id="KW-1003">Cell membrane</keyword>
<keyword evidence="9" id="KW-0547">Nucleotide-binding</keyword>
<dbReference type="Gene3D" id="3.30.565.10">
    <property type="entry name" value="Histidine kinase-like ATPase, C-terminal domain"/>
    <property type="match status" value="1"/>
</dbReference>
<sequence length="431" mass="46512">MLPRGLFGRAALILLVPVVTLQLVVSVVFIQRHFEDVTRQMTQAIVLELDYLVRLVEGAPDRAAAEAQARAVARPLALGVALTEAAPRGEMRVFYDLSGRVVTGTLADGLPEFRGIDLGAASRIVRVGLDTAQGPMEVSFDRRRVSASNPHQLLVLMVVTGLLMTVIAYLFLRNQLRPITRLAAAAEAFGKGRLVPYKLSGATEVRAAGRAFLDMRDRIERQIEQRTLMLSGVSHDLRTPLTRLKLELSMAEETPETQAMQRDIDDMARMIDTFLDFARADALDDPEPCDPAEVLARVAARARTSGGAVEIGELPQGTHAMLRPLAVERALQNLVDNALRHGRVAGLGVSVSPESVVYTVEDDGPGIPADRREQALQPFQRLDAARAQDKGGSVGLGLAIASDIARGHGGALRLGQSARLGGLKAELVLAR</sequence>
<dbReference type="GO" id="GO:0000155">
    <property type="term" value="F:phosphorelay sensor kinase activity"/>
    <property type="evidence" value="ECO:0007669"/>
    <property type="project" value="InterPro"/>
</dbReference>
<dbReference type="PANTHER" id="PTHR44936">
    <property type="entry name" value="SENSOR PROTEIN CREC"/>
    <property type="match status" value="1"/>
</dbReference>
<keyword evidence="7" id="KW-0808">Transferase</keyword>
<evidence type="ECO:0000256" key="2">
    <source>
        <dbReference type="ARBA" id="ARBA00004429"/>
    </source>
</evidence>
<gene>
    <name evidence="18" type="ORF">EV655_11034</name>
</gene>
<dbReference type="Pfam" id="PF00672">
    <property type="entry name" value="HAMP"/>
    <property type="match status" value="1"/>
</dbReference>
<evidence type="ECO:0000259" key="16">
    <source>
        <dbReference type="PROSITE" id="PS50109"/>
    </source>
</evidence>
<evidence type="ECO:0000256" key="14">
    <source>
        <dbReference type="ARBA" id="ARBA00023136"/>
    </source>
</evidence>
<keyword evidence="11" id="KW-0067">ATP-binding</keyword>
<dbReference type="GO" id="GO:0005524">
    <property type="term" value="F:ATP binding"/>
    <property type="evidence" value="ECO:0007669"/>
    <property type="project" value="UniProtKB-KW"/>
</dbReference>
<dbReference type="CDD" id="cd00082">
    <property type="entry name" value="HisKA"/>
    <property type="match status" value="1"/>
</dbReference>
<dbReference type="Pfam" id="PF02518">
    <property type="entry name" value="HATPase_c"/>
    <property type="match status" value="1"/>
</dbReference>
<protein>
    <recommendedName>
        <fullName evidence="3">histidine kinase</fullName>
        <ecNumber evidence="3">2.7.13.3</ecNumber>
    </recommendedName>
</protein>
<evidence type="ECO:0000313" key="18">
    <source>
        <dbReference type="EMBL" id="TCO70270.1"/>
    </source>
</evidence>
<accession>A0A4V2SA41</accession>
<feature type="domain" description="HAMP" evidence="17">
    <location>
        <begin position="173"/>
        <end position="224"/>
    </location>
</feature>
<feature type="transmembrane region" description="Helical" evidence="15">
    <location>
        <begin position="6"/>
        <end position="30"/>
    </location>
</feature>
<comment type="subcellular location">
    <subcellularLocation>
        <location evidence="2">Cell inner membrane</location>
        <topology evidence="2">Multi-pass membrane protein</topology>
    </subcellularLocation>
</comment>
<keyword evidence="13" id="KW-0902">Two-component regulatory system</keyword>
<dbReference type="EMBL" id="SLWW01000010">
    <property type="protein sequence ID" value="TCO70270.1"/>
    <property type="molecule type" value="Genomic_DNA"/>
</dbReference>
<dbReference type="InterPro" id="IPR004358">
    <property type="entry name" value="Sig_transdc_His_kin-like_C"/>
</dbReference>
<evidence type="ECO:0000256" key="1">
    <source>
        <dbReference type="ARBA" id="ARBA00000085"/>
    </source>
</evidence>
<keyword evidence="12 15" id="KW-1133">Transmembrane helix</keyword>
<evidence type="ECO:0000256" key="4">
    <source>
        <dbReference type="ARBA" id="ARBA00022475"/>
    </source>
</evidence>
<dbReference type="SMART" id="SM00304">
    <property type="entry name" value="HAMP"/>
    <property type="match status" value="1"/>
</dbReference>
<dbReference type="SMART" id="SM00387">
    <property type="entry name" value="HATPase_c"/>
    <property type="match status" value="1"/>
</dbReference>
<evidence type="ECO:0000256" key="12">
    <source>
        <dbReference type="ARBA" id="ARBA00022989"/>
    </source>
</evidence>
<dbReference type="PANTHER" id="PTHR44936:SF5">
    <property type="entry name" value="SENSOR HISTIDINE KINASE ENVZ"/>
    <property type="match status" value="1"/>
</dbReference>
<evidence type="ECO:0000256" key="9">
    <source>
        <dbReference type="ARBA" id="ARBA00022741"/>
    </source>
</evidence>
<dbReference type="SUPFAM" id="SSF55874">
    <property type="entry name" value="ATPase domain of HSP90 chaperone/DNA topoisomerase II/histidine kinase"/>
    <property type="match status" value="1"/>
</dbReference>
<dbReference type="InterPro" id="IPR005467">
    <property type="entry name" value="His_kinase_dom"/>
</dbReference>
<dbReference type="EC" id="2.7.13.3" evidence="3"/>
<evidence type="ECO:0000256" key="13">
    <source>
        <dbReference type="ARBA" id="ARBA00023012"/>
    </source>
</evidence>
<organism evidence="18 19">
    <name type="scientific">Rhodovulum euryhalinum</name>
    <dbReference type="NCBI Taxonomy" id="35805"/>
    <lineage>
        <taxon>Bacteria</taxon>
        <taxon>Pseudomonadati</taxon>
        <taxon>Pseudomonadota</taxon>
        <taxon>Alphaproteobacteria</taxon>
        <taxon>Rhodobacterales</taxon>
        <taxon>Paracoccaceae</taxon>
        <taxon>Rhodovulum</taxon>
    </lineage>
</organism>
<keyword evidence="10 18" id="KW-0418">Kinase</keyword>
<dbReference type="SUPFAM" id="SSF47384">
    <property type="entry name" value="Homodimeric domain of signal transducing histidine kinase"/>
    <property type="match status" value="1"/>
</dbReference>
<comment type="caution">
    <text evidence="18">The sequence shown here is derived from an EMBL/GenBank/DDBJ whole genome shotgun (WGS) entry which is preliminary data.</text>
</comment>
<evidence type="ECO:0000256" key="6">
    <source>
        <dbReference type="ARBA" id="ARBA00022553"/>
    </source>
</evidence>
<comment type="catalytic activity">
    <reaction evidence="1">
        <text>ATP + protein L-histidine = ADP + protein N-phospho-L-histidine.</text>
        <dbReference type="EC" id="2.7.13.3"/>
    </reaction>
</comment>
<dbReference type="PROSITE" id="PS50109">
    <property type="entry name" value="HIS_KIN"/>
    <property type="match status" value="1"/>
</dbReference>
<dbReference type="InterPro" id="IPR050980">
    <property type="entry name" value="2C_sensor_his_kinase"/>
</dbReference>
<dbReference type="GO" id="GO:0005886">
    <property type="term" value="C:plasma membrane"/>
    <property type="evidence" value="ECO:0007669"/>
    <property type="project" value="UniProtKB-SubCell"/>
</dbReference>
<keyword evidence="19" id="KW-1185">Reference proteome</keyword>
<evidence type="ECO:0000256" key="15">
    <source>
        <dbReference type="SAM" id="Phobius"/>
    </source>
</evidence>
<dbReference type="InterPro" id="IPR003594">
    <property type="entry name" value="HATPase_dom"/>
</dbReference>
<dbReference type="CDD" id="cd00075">
    <property type="entry name" value="HATPase"/>
    <property type="match status" value="1"/>
</dbReference>
<evidence type="ECO:0000259" key="17">
    <source>
        <dbReference type="PROSITE" id="PS50885"/>
    </source>
</evidence>
<dbReference type="PRINTS" id="PR00344">
    <property type="entry name" value="BCTRLSENSOR"/>
</dbReference>
<feature type="domain" description="Histidine kinase" evidence="16">
    <location>
        <begin position="232"/>
        <end position="431"/>
    </location>
</feature>
<feature type="transmembrane region" description="Helical" evidence="15">
    <location>
        <begin position="153"/>
        <end position="172"/>
    </location>
</feature>
<dbReference type="InterPro" id="IPR036097">
    <property type="entry name" value="HisK_dim/P_sf"/>
</dbReference>
<keyword evidence="14 15" id="KW-0472">Membrane</keyword>
<name>A0A4V2SA41_9RHOB</name>
<keyword evidence="6" id="KW-0597">Phosphoprotein</keyword>
<evidence type="ECO:0000256" key="8">
    <source>
        <dbReference type="ARBA" id="ARBA00022692"/>
    </source>
</evidence>
<evidence type="ECO:0000256" key="3">
    <source>
        <dbReference type="ARBA" id="ARBA00012438"/>
    </source>
</evidence>
<dbReference type="Pfam" id="PF00512">
    <property type="entry name" value="HisKA"/>
    <property type="match status" value="1"/>
</dbReference>
<dbReference type="InterPro" id="IPR003661">
    <property type="entry name" value="HisK_dim/P_dom"/>
</dbReference>
<evidence type="ECO:0000256" key="5">
    <source>
        <dbReference type="ARBA" id="ARBA00022519"/>
    </source>
</evidence>
<dbReference type="Proteomes" id="UP000295142">
    <property type="component" value="Unassembled WGS sequence"/>
</dbReference>
<dbReference type="InterPro" id="IPR036890">
    <property type="entry name" value="HATPase_C_sf"/>
</dbReference>
<proteinExistence type="predicted"/>
<reference evidence="18 19" key="1">
    <citation type="submission" date="2019-03" db="EMBL/GenBank/DDBJ databases">
        <title>Genomic Encyclopedia of Type Strains, Phase IV (KMG-IV): sequencing the most valuable type-strain genomes for metagenomic binning, comparative biology and taxonomic classification.</title>
        <authorList>
            <person name="Goeker M."/>
        </authorList>
    </citation>
    <scope>NUCLEOTIDE SEQUENCE [LARGE SCALE GENOMIC DNA]</scope>
    <source>
        <strain evidence="18 19">DSM 4868</strain>
    </source>
</reference>
<dbReference type="Gene3D" id="1.10.287.130">
    <property type="match status" value="1"/>
</dbReference>
<keyword evidence="5" id="KW-0997">Cell inner membrane</keyword>
<dbReference type="Gene3D" id="6.10.340.10">
    <property type="match status" value="1"/>
</dbReference>
<dbReference type="InterPro" id="IPR003660">
    <property type="entry name" value="HAMP_dom"/>
</dbReference>
<dbReference type="PROSITE" id="PS50885">
    <property type="entry name" value="HAMP"/>
    <property type="match status" value="1"/>
</dbReference>
<evidence type="ECO:0000256" key="10">
    <source>
        <dbReference type="ARBA" id="ARBA00022777"/>
    </source>
</evidence>
<dbReference type="AlphaFoldDB" id="A0A4V2SA41"/>
<dbReference type="SMART" id="SM00388">
    <property type="entry name" value="HisKA"/>
    <property type="match status" value="1"/>
</dbReference>